<dbReference type="SUPFAM" id="SSF52980">
    <property type="entry name" value="Restriction endonuclease-like"/>
    <property type="match status" value="1"/>
</dbReference>
<accession>A0A261FQA7</accession>
<comment type="caution">
    <text evidence="1">The sequence shown here is derived from an EMBL/GenBank/DDBJ whole genome shotgun (WGS) entry which is preliminary data.</text>
</comment>
<reference evidence="1 2" key="1">
    <citation type="journal article" date="2017" name="BMC Genomics">
        <title>Comparative genomic and phylogenomic analyses of the Bifidobacteriaceae family.</title>
        <authorList>
            <person name="Lugli G.A."/>
            <person name="Milani C."/>
            <person name="Turroni F."/>
            <person name="Duranti S."/>
            <person name="Mancabelli L."/>
            <person name="Mangifesta M."/>
            <person name="Ferrario C."/>
            <person name="Modesto M."/>
            <person name="Mattarelli P."/>
            <person name="Jiri K."/>
            <person name="van Sinderen D."/>
            <person name="Ventura M."/>
        </authorList>
    </citation>
    <scope>NUCLEOTIDE SEQUENCE [LARGE SCALE GENOMIC DNA]</scope>
    <source>
        <strain evidence="1 2">DSM 28807</strain>
    </source>
</reference>
<dbReference type="EMBL" id="MWWX01000010">
    <property type="protein sequence ID" value="OZG61344.1"/>
    <property type="molecule type" value="Genomic_DNA"/>
</dbReference>
<evidence type="ECO:0008006" key="3">
    <source>
        <dbReference type="Google" id="ProtNLM"/>
    </source>
</evidence>
<sequence length="272" mass="31170">MQERCNQANQEREKPLIYSHITALALLGAELPKQTRLSTNALHVAVRNNNARYQQQGIKRLRWSNGAGLDQPYIVGDVQCVPPAVAWAQMAQYLTLSELVVLADSLTRRDKRMKLCERNDFVILLAESGLFWGKQKCKKALRLMKEDTDSSQETRTRLVLRQHGLPDMEVNHAVYDDAGDHIWLLDMAFPDQKVCIEYQGDQHRTDKHQYRQDNIKQRHLRDMGWAVICATAKDLSSAEAKLDLARSVAKALHMRLPPKLTGVCRYLLEEII</sequence>
<dbReference type="STRING" id="1603886.GCA_001895165_00125"/>
<gene>
    <name evidence="1" type="ORF">BLEM_1556</name>
</gene>
<evidence type="ECO:0000313" key="1">
    <source>
        <dbReference type="EMBL" id="OZG61344.1"/>
    </source>
</evidence>
<name>A0A261FQA7_9BIFI</name>
<evidence type="ECO:0000313" key="2">
    <source>
        <dbReference type="Proteomes" id="UP000216352"/>
    </source>
</evidence>
<keyword evidence="2" id="KW-1185">Reference proteome</keyword>
<dbReference type="AlphaFoldDB" id="A0A261FQA7"/>
<dbReference type="Proteomes" id="UP000216352">
    <property type="component" value="Unassembled WGS sequence"/>
</dbReference>
<organism evidence="1 2">
    <name type="scientific">Bifidobacterium lemurum</name>
    <dbReference type="NCBI Taxonomy" id="1603886"/>
    <lineage>
        <taxon>Bacteria</taxon>
        <taxon>Bacillati</taxon>
        <taxon>Actinomycetota</taxon>
        <taxon>Actinomycetes</taxon>
        <taxon>Bifidobacteriales</taxon>
        <taxon>Bifidobacteriaceae</taxon>
        <taxon>Bifidobacterium</taxon>
    </lineage>
</organism>
<dbReference type="InterPro" id="IPR011335">
    <property type="entry name" value="Restrct_endonuc-II-like"/>
</dbReference>
<protein>
    <recommendedName>
        <fullName evidence="3">DUF559 domain-containing protein</fullName>
    </recommendedName>
</protein>
<dbReference type="Gene3D" id="3.40.960.10">
    <property type="entry name" value="VSR Endonuclease"/>
    <property type="match status" value="1"/>
</dbReference>
<proteinExistence type="predicted"/>